<dbReference type="InterPro" id="IPR044543">
    <property type="entry name" value="YHJQ-like"/>
</dbReference>
<protein>
    <submittedName>
        <fullName evidence="1">Four-helix bundle copper-binding protein</fullName>
    </submittedName>
</protein>
<dbReference type="InterPro" id="IPR005560">
    <property type="entry name" value="Csp_YhjQ"/>
</dbReference>
<dbReference type="AlphaFoldDB" id="A0A4R4DL01"/>
<dbReference type="PANTHER" id="PTHR37310">
    <property type="entry name" value="CYTOPLASMIC PROTEIN-RELATED"/>
    <property type="match status" value="1"/>
</dbReference>
<organism evidence="1 2">
    <name type="scientific">Roseicella aquatilis</name>
    <dbReference type="NCBI Taxonomy" id="2527868"/>
    <lineage>
        <taxon>Bacteria</taxon>
        <taxon>Pseudomonadati</taxon>
        <taxon>Pseudomonadota</taxon>
        <taxon>Alphaproteobacteria</taxon>
        <taxon>Acetobacterales</taxon>
        <taxon>Roseomonadaceae</taxon>
        <taxon>Roseicella</taxon>
    </lineage>
</organism>
<dbReference type="Proteomes" id="UP000295023">
    <property type="component" value="Unassembled WGS sequence"/>
</dbReference>
<dbReference type="PANTHER" id="PTHR37310:SF1">
    <property type="entry name" value="CYTOPLASMIC PROTEIN"/>
    <property type="match status" value="1"/>
</dbReference>
<name>A0A4R4DL01_9PROT</name>
<proteinExistence type="predicted"/>
<reference evidence="1 2" key="1">
    <citation type="submission" date="2019-03" db="EMBL/GenBank/DDBJ databases">
        <title>Paracraurococcus aquatilis NE82 genome sequence.</title>
        <authorList>
            <person name="Zhao Y."/>
            <person name="Du Z."/>
        </authorList>
    </citation>
    <scope>NUCLEOTIDE SEQUENCE [LARGE SCALE GENOMIC DNA]</scope>
    <source>
        <strain evidence="1 2">NE82</strain>
    </source>
</reference>
<accession>A0A4R4DL01</accession>
<comment type="caution">
    <text evidence="1">The sequence shown here is derived from an EMBL/GenBank/DDBJ whole genome shotgun (WGS) entry which is preliminary data.</text>
</comment>
<dbReference type="RefSeq" id="WP_132289988.1">
    <property type="nucleotide sequence ID" value="NZ_SKBM01000011.1"/>
</dbReference>
<evidence type="ECO:0000313" key="2">
    <source>
        <dbReference type="Proteomes" id="UP000295023"/>
    </source>
</evidence>
<dbReference type="OrthoDB" id="5396211at2"/>
<evidence type="ECO:0000313" key="1">
    <source>
        <dbReference type="EMBL" id="TCZ61172.1"/>
    </source>
</evidence>
<dbReference type="Gene3D" id="1.20.1270.360">
    <property type="match status" value="1"/>
</dbReference>
<gene>
    <name evidence="1" type="ORF">EXY23_13675</name>
</gene>
<keyword evidence="2" id="KW-1185">Reference proteome</keyword>
<dbReference type="Pfam" id="PF03860">
    <property type="entry name" value="Csp"/>
    <property type="match status" value="1"/>
</dbReference>
<dbReference type="CDD" id="cd08026">
    <property type="entry name" value="DUF326"/>
    <property type="match status" value="1"/>
</dbReference>
<sequence>MEMSAHVQLCLDCHRSCTESVTHLLHGTLASQGHDERAHLVALLDCAQICVTCADFMTRRSPHHEHLCRECAEICESCAALCDAHPDPDGAFKRCAEICRRCAAACREMGGH</sequence>
<dbReference type="EMBL" id="SKBM01000011">
    <property type="protein sequence ID" value="TCZ61172.1"/>
    <property type="molecule type" value="Genomic_DNA"/>
</dbReference>